<gene>
    <name evidence="1" type="ORF">CCMP2556_LOCUS53799</name>
</gene>
<evidence type="ECO:0000313" key="1">
    <source>
        <dbReference type="EMBL" id="CAK9116130.1"/>
    </source>
</evidence>
<sequence>MSWLGRHCASRNRLLQCFPLSFHVLESANVETALHARKTDTAGTLQRSFVLLCSEAVPFPDEFLSSSMQKMKRKGRRYSSSVGCLQSNHGWKLADVICAFVFAPFRDGCNIQAACRS</sequence>
<accession>A0ABP0SVD1</accession>
<keyword evidence="2" id="KW-1185">Reference proteome</keyword>
<dbReference type="EMBL" id="CAXAMN010028323">
    <property type="protein sequence ID" value="CAK9116130.1"/>
    <property type="molecule type" value="Genomic_DNA"/>
</dbReference>
<evidence type="ECO:0000313" key="2">
    <source>
        <dbReference type="Proteomes" id="UP001642484"/>
    </source>
</evidence>
<dbReference type="Proteomes" id="UP001642484">
    <property type="component" value="Unassembled WGS sequence"/>
</dbReference>
<organism evidence="1 2">
    <name type="scientific">Durusdinium trenchii</name>
    <dbReference type="NCBI Taxonomy" id="1381693"/>
    <lineage>
        <taxon>Eukaryota</taxon>
        <taxon>Sar</taxon>
        <taxon>Alveolata</taxon>
        <taxon>Dinophyceae</taxon>
        <taxon>Suessiales</taxon>
        <taxon>Symbiodiniaceae</taxon>
        <taxon>Durusdinium</taxon>
    </lineage>
</organism>
<protein>
    <submittedName>
        <fullName evidence="1">Uncharacterized protein</fullName>
    </submittedName>
</protein>
<reference evidence="1 2" key="1">
    <citation type="submission" date="2024-02" db="EMBL/GenBank/DDBJ databases">
        <authorList>
            <person name="Chen Y."/>
            <person name="Shah S."/>
            <person name="Dougan E. K."/>
            <person name="Thang M."/>
            <person name="Chan C."/>
        </authorList>
    </citation>
    <scope>NUCLEOTIDE SEQUENCE [LARGE SCALE GENOMIC DNA]</scope>
</reference>
<name>A0ABP0SVD1_9DINO</name>
<proteinExistence type="predicted"/>
<comment type="caution">
    <text evidence="1">The sequence shown here is derived from an EMBL/GenBank/DDBJ whole genome shotgun (WGS) entry which is preliminary data.</text>
</comment>